<dbReference type="PROSITE" id="PS50975">
    <property type="entry name" value="ATP_GRASP"/>
    <property type="match status" value="1"/>
</dbReference>
<comment type="pathway">
    <text evidence="2">Carbohydrate biosynthesis; gluconeogenesis.</text>
</comment>
<dbReference type="SUPFAM" id="SSF89000">
    <property type="entry name" value="post-HMGL domain-like"/>
    <property type="match status" value="1"/>
</dbReference>
<dbReference type="GO" id="GO:0004736">
    <property type="term" value="F:pyruvate carboxylase activity"/>
    <property type="evidence" value="ECO:0007669"/>
    <property type="project" value="UniProtKB-EC"/>
</dbReference>
<dbReference type="NCBIfam" id="TIGR01235">
    <property type="entry name" value="pyruv_carbox"/>
    <property type="match status" value="1"/>
</dbReference>
<dbReference type="SUPFAM" id="SSF51230">
    <property type="entry name" value="Single hybrid motif"/>
    <property type="match status" value="1"/>
</dbReference>
<evidence type="ECO:0000256" key="1">
    <source>
        <dbReference type="ARBA" id="ARBA00001953"/>
    </source>
</evidence>
<feature type="binding site" description="via carbamate group" evidence="14">
    <location>
        <position position="707"/>
    </location>
    <ligand>
        <name>Mn(2+)</name>
        <dbReference type="ChEBI" id="CHEBI:29035"/>
    </ligand>
</feature>
<feature type="active site" evidence="12">
    <location>
        <position position="296"/>
    </location>
</feature>
<dbReference type="Pfam" id="PF02785">
    <property type="entry name" value="Biotin_carb_C"/>
    <property type="match status" value="1"/>
</dbReference>
<dbReference type="NCBIfam" id="NF009554">
    <property type="entry name" value="PRK12999.1"/>
    <property type="match status" value="1"/>
</dbReference>
<feature type="modified residue" description="N6-biotinyllysine" evidence="15">
    <location>
        <position position="1106"/>
    </location>
</feature>
<dbReference type="InterPro" id="IPR003379">
    <property type="entry name" value="Carboxylase_cons_dom"/>
</dbReference>
<keyword evidence="9 11" id="KW-0092">Biotin</keyword>
<evidence type="ECO:0000256" key="10">
    <source>
        <dbReference type="ARBA" id="ARBA00023268"/>
    </source>
</evidence>
<comment type="cofactor">
    <cofactor evidence="1 11">
        <name>biotin</name>
        <dbReference type="ChEBI" id="CHEBI:57586"/>
    </cofactor>
</comment>
<dbReference type="PROSITE" id="PS00866">
    <property type="entry name" value="CPSASE_1"/>
    <property type="match status" value="1"/>
</dbReference>
<evidence type="ECO:0000256" key="7">
    <source>
        <dbReference type="ARBA" id="ARBA00022741"/>
    </source>
</evidence>
<evidence type="ECO:0000256" key="15">
    <source>
        <dbReference type="PIRSR" id="PIRSR001594-4"/>
    </source>
</evidence>
<dbReference type="PANTHER" id="PTHR43778:SF2">
    <property type="entry name" value="PYRUVATE CARBOXYLASE, MITOCHONDRIAL"/>
    <property type="match status" value="1"/>
</dbReference>
<dbReference type="AlphaFoldDB" id="A0A6N2T9R3"/>
<evidence type="ECO:0000259" key="16">
    <source>
        <dbReference type="PROSITE" id="PS50968"/>
    </source>
</evidence>
<dbReference type="InterPro" id="IPR013785">
    <property type="entry name" value="Aldolase_TIM"/>
</dbReference>
<dbReference type="Pfam" id="PF02436">
    <property type="entry name" value="PYC_OADA"/>
    <property type="match status" value="1"/>
</dbReference>
<evidence type="ECO:0000256" key="14">
    <source>
        <dbReference type="PIRSR" id="PIRSR001594-3"/>
    </source>
</evidence>
<evidence type="ECO:0000256" key="12">
    <source>
        <dbReference type="PIRSR" id="PIRSR001594-1"/>
    </source>
</evidence>
<dbReference type="NCBIfam" id="NF006761">
    <property type="entry name" value="PRK09282.1"/>
    <property type="match status" value="1"/>
</dbReference>
<dbReference type="GO" id="GO:0046872">
    <property type="term" value="F:metal ion binding"/>
    <property type="evidence" value="ECO:0007669"/>
    <property type="project" value="UniProtKB-KW"/>
</dbReference>
<dbReference type="PROSITE" id="PS00867">
    <property type="entry name" value="CPSASE_2"/>
    <property type="match status" value="1"/>
</dbReference>
<evidence type="ECO:0000256" key="13">
    <source>
        <dbReference type="PIRSR" id="PIRSR001594-2"/>
    </source>
</evidence>
<keyword evidence="10" id="KW-0511">Multifunctional enzyme</keyword>
<dbReference type="Gene3D" id="3.20.20.70">
    <property type="entry name" value="Aldolase class I"/>
    <property type="match status" value="1"/>
</dbReference>
<organism evidence="20">
    <name type="scientific">uncultured Anaerotruncus sp</name>
    <dbReference type="NCBI Taxonomy" id="905011"/>
    <lineage>
        <taxon>Bacteria</taxon>
        <taxon>Bacillati</taxon>
        <taxon>Bacillota</taxon>
        <taxon>Clostridia</taxon>
        <taxon>Eubacteriales</taxon>
        <taxon>Oscillospiraceae</taxon>
        <taxon>Anaerotruncus</taxon>
        <taxon>environmental samples</taxon>
    </lineage>
</organism>
<dbReference type="InterPro" id="IPR005930">
    <property type="entry name" value="Pyruv_COase"/>
</dbReference>
<dbReference type="UniPathway" id="UPA00138"/>
<dbReference type="InterPro" id="IPR005482">
    <property type="entry name" value="Biotin_COase_C"/>
</dbReference>
<dbReference type="InterPro" id="IPR055268">
    <property type="entry name" value="PCB-like"/>
</dbReference>
<dbReference type="PROSITE" id="PS50968">
    <property type="entry name" value="BIOTINYL_LIPOYL"/>
    <property type="match status" value="1"/>
</dbReference>
<feature type="binding site" evidence="13">
    <location>
        <position position="120"/>
    </location>
    <ligand>
        <name>ATP</name>
        <dbReference type="ChEBI" id="CHEBI:30616"/>
    </ligand>
</feature>
<dbReference type="InterPro" id="IPR001882">
    <property type="entry name" value="Biotin_BS"/>
</dbReference>
<accession>A0A6N2T9R3</accession>
<dbReference type="EMBL" id="CACRSL010000003">
    <property type="protein sequence ID" value="VYT02405.1"/>
    <property type="molecule type" value="Genomic_DNA"/>
</dbReference>
<dbReference type="InterPro" id="IPR011761">
    <property type="entry name" value="ATP-grasp"/>
</dbReference>
<dbReference type="FunFam" id="2.40.50.100:FF:000003">
    <property type="entry name" value="Acetyl-CoA carboxylase biotin carboxyl carrier protein"/>
    <property type="match status" value="1"/>
</dbReference>
<evidence type="ECO:0000259" key="18">
    <source>
        <dbReference type="PROSITE" id="PS50979"/>
    </source>
</evidence>
<dbReference type="SUPFAM" id="SSF52440">
    <property type="entry name" value="PreATP-grasp domain"/>
    <property type="match status" value="1"/>
</dbReference>
<dbReference type="PROSITE" id="PS00188">
    <property type="entry name" value="BIOTIN"/>
    <property type="match status" value="1"/>
</dbReference>
<dbReference type="Gene3D" id="3.10.600.10">
    <property type="entry name" value="pyruvate carboxylase f1077a mutant domain"/>
    <property type="match status" value="1"/>
</dbReference>
<dbReference type="FunFam" id="3.40.50.20:FF:000010">
    <property type="entry name" value="Propionyl-CoA carboxylase subunit alpha"/>
    <property type="match status" value="1"/>
</dbReference>
<dbReference type="SMART" id="SM00878">
    <property type="entry name" value="Biotin_carb_C"/>
    <property type="match status" value="1"/>
</dbReference>
<evidence type="ECO:0000256" key="11">
    <source>
        <dbReference type="PIRNR" id="PIRNR001594"/>
    </source>
</evidence>
<comment type="catalytic activity">
    <reaction evidence="11">
        <text>hydrogencarbonate + pyruvate + ATP = oxaloacetate + ADP + phosphate + H(+)</text>
        <dbReference type="Rhea" id="RHEA:20844"/>
        <dbReference type="ChEBI" id="CHEBI:15361"/>
        <dbReference type="ChEBI" id="CHEBI:15378"/>
        <dbReference type="ChEBI" id="CHEBI:16452"/>
        <dbReference type="ChEBI" id="CHEBI:17544"/>
        <dbReference type="ChEBI" id="CHEBI:30616"/>
        <dbReference type="ChEBI" id="CHEBI:43474"/>
        <dbReference type="ChEBI" id="CHEBI:456216"/>
        <dbReference type="EC" id="6.4.1.1"/>
    </reaction>
</comment>
<dbReference type="GO" id="GO:0005737">
    <property type="term" value="C:cytoplasm"/>
    <property type="evidence" value="ECO:0007669"/>
    <property type="project" value="TreeGrafter"/>
</dbReference>
<feature type="binding site" evidence="13">
    <location>
        <position position="610"/>
    </location>
    <ligand>
        <name>substrate</name>
    </ligand>
</feature>
<dbReference type="Pfam" id="PF00364">
    <property type="entry name" value="Biotin_lipoyl"/>
    <property type="match status" value="1"/>
</dbReference>
<feature type="binding site" evidence="13">
    <location>
        <position position="204"/>
    </location>
    <ligand>
        <name>ATP</name>
        <dbReference type="ChEBI" id="CHEBI:30616"/>
    </ligand>
</feature>
<dbReference type="InterPro" id="IPR016185">
    <property type="entry name" value="PreATP-grasp_dom_sf"/>
</dbReference>
<dbReference type="FunFam" id="3.30.1490.20:FF:000003">
    <property type="entry name" value="acetyl-CoA carboxylase isoform X1"/>
    <property type="match status" value="1"/>
</dbReference>
<comment type="function">
    <text evidence="11">Catalyzes a 2-step reaction, involving the ATP-dependent carboxylation of the covalently attached biotin in the first step and the transfer of the carboxyl group to pyruvate in the second.</text>
</comment>
<feature type="domain" description="Biotin carboxylation" evidence="18">
    <location>
        <begin position="4"/>
        <end position="457"/>
    </location>
</feature>
<dbReference type="InterPro" id="IPR011054">
    <property type="entry name" value="Rudment_hybrid_motif"/>
</dbReference>
<keyword evidence="5 11" id="KW-0436">Ligase</keyword>
<keyword evidence="8 11" id="KW-0067">ATP-binding</keyword>
<protein>
    <recommendedName>
        <fullName evidence="3 11">Pyruvate carboxylase</fullName>
        <ecNumber evidence="3 11">6.4.1.1</ecNumber>
    </recommendedName>
</protein>
<dbReference type="PROSITE" id="PS50991">
    <property type="entry name" value="PYR_CT"/>
    <property type="match status" value="1"/>
</dbReference>
<dbReference type="Pfam" id="PF00289">
    <property type="entry name" value="Biotin_carb_N"/>
    <property type="match status" value="1"/>
</dbReference>
<dbReference type="InterPro" id="IPR000089">
    <property type="entry name" value="Biotin_lipoyl"/>
</dbReference>
<dbReference type="PANTHER" id="PTHR43778">
    <property type="entry name" value="PYRUVATE CARBOXYLASE"/>
    <property type="match status" value="1"/>
</dbReference>
<dbReference type="GO" id="GO:0006094">
    <property type="term" value="P:gluconeogenesis"/>
    <property type="evidence" value="ECO:0007669"/>
    <property type="project" value="UniProtKB-UniPathway"/>
</dbReference>
<feature type="domain" description="ATP-grasp" evidence="17">
    <location>
        <begin position="124"/>
        <end position="321"/>
    </location>
</feature>
<dbReference type="Gene3D" id="3.30.470.20">
    <property type="entry name" value="ATP-grasp fold, B domain"/>
    <property type="match status" value="1"/>
</dbReference>
<feature type="domain" description="Pyruvate carboxyltransferase" evidence="19">
    <location>
        <begin position="529"/>
        <end position="797"/>
    </location>
</feature>
<dbReference type="GO" id="GO:0005524">
    <property type="term" value="F:ATP binding"/>
    <property type="evidence" value="ECO:0007669"/>
    <property type="project" value="UniProtKB-UniRule"/>
</dbReference>
<reference evidence="20" key="1">
    <citation type="submission" date="2019-11" db="EMBL/GenBank/DDBJ databases">
        <authorList>
            <person name="Feng L."/>
        </authorList>
    </citation>
    <scope>NUCLEOTIDE SEQUENCE</scope>
    <source>
        <strain evidence="20">AundefinedLFYP135</strain>
    </source>
</reference>
<feature type="binding site" evidence="14">
    <location>
        <position position="538"/>
    </location>
    <ligand>
        <name>Mn(2+)</name>
        <dbReference type="ChEBI" id="CHEBI:29035"/>
    </ligand>
</feature>
<evidence type="ECO:0000259" key="17">
    <source>
        <dbReference type="PROSITE" id="PS50975"/>
    </source>
</evidence>
<dbReference type="CDD" id="cd06850">
    <property type="entry name" value="biotinyl_domain"/>
    <property type="match status" value="1"/>
</dbReference>
<name>A0A6N2T9R3_9FIRM</name>
<feature type="modified residue" description="N6-carboxylysine" evidence="15">
    <location>
        <position position="707"/>
    </location>
</feature>
<evidence type="ECO:0000256" key="9">
    <source>
        <dbReference type="ARBA" id="ARBA00023267"/>
    </source>
</evidence>
<dbReference type="FunFam" id="3.30.470.20:FF:000012">
    <property type="entry name" value="Pyruvate carboxylase"/>
    <property type="match status" value="1"/>
</dbReference>
<evidence type="ECO:0000256" key="6">
    <source>
        <dbReference type="ARBA" id="ARBA00022723"/>
    </source>
</evidence>
<dbReference type="SUPFAM" id="SSF51569">
    <property type="entry name" value="Aldolase"/>
    <property type="match status" value="1"/>
</dbReference>
<evidence type="ECO:0000256" key="8">
    <source>
        <dbReference type="ARBA" id="ARBA00022840"/>
    </source>
</evidence>
<keyword evidence="4" id="KW-0312">Gluconeogenesis</keyword>
<evidence type="ECO:0000256" key="3">
    <source>
        <dbReference type="ARBA" id="ARBA00013057"/>
    </source>
</evidence>
<feature type="binding site" evidence="14">
    <location>
        <position position="736"/>
    </location>
    <ligand>
        <name>Mn(2+)</name>
        <dbReference type="ChEBI" id="CHEBI:29035"/>
    </ligand>
</feature>
<dbReference type="Pfam" id="PF00682">
    <property type="entry name" value="HMGL-like"/>
    <property type="match status" value="1"/>
</dbReference>
<dbReference type="EC" id="6.4.1.1" evidence="3 11"/>
<proteinExistence type="predicted"/>
<dbReference type="Gene3D" id="2.40.50.100">
    <property type="match status" value="1"/>
</dbReference>
<keyword evidence="7 11" id="KW-0547">Nucleotide-binding</keyword>
<dbReference type="SUPFAM" id="SSF51246">
    <property type="entry name" value="Rudiment single hybrid motif"/>
    <property type="match status" value="1"/>
</dbReference>
<dbReference type="CDD" id="cd07937">
    <property type="entry name" value="DRE_TIM_PC_TC_5S"/>
    <property type="match status" value="1"/>
</dbReference>
<evidence type="ECO:0000256" key="5">
    <source>
        <dbReference type="ARBA" id="ARBA00022598"/>
    </source>
</evidence>
<feature type="binding site" evidence="14">
    <location>
        <position position="738"/>
    </location>
    <ligand>
        <name>Mn(2+)</name>
        <dbReference type="ChEBI" id="CHEBI:29035"/>
    </ligand>
</feature>
<dbReference type="InterPro" id="IPR000891">
    <property type="entry name" value="PYR_CT"/>
</dbReference>
<gene>
    <name evidence="20" type="primary">cfiB</name>
    <name evidence="20" type="ORF">AULFYP135_01335</name>
</gene>
<dbReference type="FunFam" id="3.20.20.70:FF:000033">
    <property type="entry name" value="Pyruvate carboxylase"/>
    <property type="match status" value="1"/>
</dbReference>
<feature type="binding site" evidence="13">
    <location>
        <position position="871"/>
    </location>
    <ligand>
        <name>substrate</name>
    </ligand>
</feature>
<keyword evidence="6 14" id="KW-0479">Metal-binding</keyword>
<evidence type="ECO:0000256" key="2">
    <source>
        <dbReference type="ARBA" id="ARBA00004742"/>
    </source>
</evidence>
<dbReference type="InterPro" id="IPR005479">
    <property type="entry name" value="CPAse_ATP-bd"/>
</dbReference>
<dbReference type="InterPro" id="IPR011764">
    <property type="entry name" value="Biotin_carboxylation_dom"/>
</dbReference>
<dbReference type="PIRSF" id="PIRSF001594">
    <property type="entry name" value="Pyruv_carbox"/>
    <property type="match status" value="1"/>
</dbReference>
<dbReference type="InterPro" id="IPR011053">
    <property type="entry name" value="Single_hybrid_motif"/>
</dbReference>
<evidence type="ECO:0000256" key="4">
    <source>
        <dbReference type="ARBA" id="ARBA00022432"/>
    </source>
</evidence>
<evidence type="ECO:0000313" key="20">
    <source>
        <dbReference type="EMBL" id="VYT02405.1"/>
    </source>
</evidence>
<feature type="domain" description="Lipoyl-binding" evidence="16">
    <location>
        <begin position="1065"/>
        <end position="1140"/>
    </location>
</feature>
<evidence type="ECO:0000259" key="19">
    <source>
        <dbReference type="PROSITE" id="PS50991"/>
    </source>
</evidence>
<dbReference type="SUPFAM" id="SSF56059">
    <property type="entry name" value="Glutathione synthetase ATP-binding domain-like"/>
    <property type="match status" value="1"/>
</dbReference>
<dbReference type="InterPro" id="IPR005481">
    <property type="entry name" value="BC-like_N"/>
</dbReference>
<dbReference type="Pfam" id="PF02786">
    <property type="entry name" value="CPSase_L_D2"/>
    <property type="match status" value="1"/>
</dbReference>
<sequence>MQKQIKKVLVANRGEIAIRVFRACYDLGLSTVAIYSKEDKYNLFRTKADESYLIGETKSPLGAYLAIDEIIRLAKRKGVDAIHPGYGFLSENADFARACEEAGLIFIGPPSSVLASMGDKLSAKEIALRCGVPTIPGTTEPLASLEDALQKASEYGYPVILKASAGGGGRGMRRANTPQELADAFQLVKNESRKAFGSEDIFLEKYLENPKHIEVQILADQYGNIVHLYERDCSVQRRYQKVVEFTPAFTLPEELRREIHSDAVKIAREAGYVNAGTVEFLVAADGRHYFIEMNPRIQVEHTVTEMVTGIDIVKAQINIAQGLPLSDPSIGIPSQEAVSQRGYAIQCRITTEDPRNNFAPDTGKITTYRSGGGFGVRLDAGNAFTGAEITPYYDSLLVKITTFDNTFEGTARKMLRAIAEIRIRGVKTNMSFLNNILTHPVFLSGRCHTKFIDDTPELFATTESKDRATKVLKYLGNIIIQNPEAPERTYEAPRVPDFTDVPRPTGLKQYLDQHGPEGLKDWILSQKKLLITDTTLRDAHQSLLATRVRSRDLITIADATSYILNGAFSLEMWGGATFDVAYRFLHESPWERLDELRRRIPNIPFQMLIRGANAVGYTNYPDNVIKEFIREAARSGIDIFRVFDALNWIPGMELTLEEVAAAGKVAEASICYTGDILDPKEDKYPLQYYVNLAKELEKRGAHILCIKDMGGLLKPYAAKKLVKTLKEEVGLPIHLHTHDTSGNQIAALLLAAEAGVDIVDTAISSLSSLTSQPSMNSLVYALQNGERDTGFDPAELQKLSNYWADVRKFYQEFEADIHTPETEIYRYEIPGGQYTNLKPQVESLGLGHRFDEVKEMFRTANLLLGNLIKVTPSSKMVGDLAIFMVQNGLTPENILERGRDLTFPDSVIGYFKGMIGHPQGGFPKELQEVVLKGEEPITCRPGELLPPADFEAIRAKLEEFYPNPTNRDIIGYCLYPKVMEDFLRYRETYGDISRMTTPAFFGGLTRGETTELAIEDGKTLIIKYIGPGELNADGTRFLQFELNGARRDIAVEDKTAPAAQEHVRLADLSDQSQVGSSIPGAVSKVLVKPGDKVEENQVLAIIEAMKMETSVCARMGGTVKEILVKEGQSVKAGELLITIQ</sequence>
<dbReference type="PROSITE" id="PS50979">
    <property type="entry name" value="BC"/>
    <property type="match status" value="1"/>
</dbReference>